<dbReference type="InterPro" id="IPR006119">
    <property type="entry name" value="Resolv_N"/>
</dbReference>
<keyword evidence="5" id="KW-0233">DNA recombination</keyword>
<dbReference type="OrthoDB" id="9800103at2"/>
<keyword evidence="2" id="KW-0229">DNA integration</keyword>
<feature type="region of interest" description="Disordered" evidence="8">
    <location>
        <begin position="297"/>
        <end position="324"/>
    </location>
</feature>
<organism evidence="10 11">
    <name type="scientific">Skermanella aerolata</name>
    <dbReference type="NCBI Taxonomy" id="393310"/>
    <lineage>
        <taxon>Bacteria</taxon>
        <taxon>Pseudomonadati</taxon>
        <taxon>Pseudomonadota</taxon>
        <taxon>Alphaproteobacteria</taxon>
        <taxon>Rhodospirillales</taxon>
        <taxon>Azospirillaceae</taxon>
        <taxon>Skermanella</taxon>
    </lineage>
</organism>
<evidence type="ECO:0000256" key="4">
    <source>
        <dbReference type="ARBA" id="ARBA00023125"/>
    </source>
</evidence>
<dbReference type="InterPro" id="IPR050639">
    <property type="entry name" value="SSR_resolvase"/>
</dbReference>
<dbReference type="PROSITE" id="PS51736">
    <property type="entry name" value="RECOMBINASES_3"/>
    <property type="match status" value="1"/>
</dbReference>
<dbReference type="GO" id="GO:0000150">
    <property type="term" value="F:DNA strand exchange activity"/>
    <property type="evidence" value="ECO:0007669"/>
    <property type="project" value="UniProtKB-KW"/>
</dbReference>
<dbReference type="GO" id="GO:0003677">
    <property type="term" value="F:DNA binding"/>
    <property type="evidence" value="ECO:0007669"/>
    <property type="project" value="UniProtKB-KW"/>
</dbReference>
<evidence type="ECO:0000256" key="8">
    <source>
        <dbReference type="SAM" id="MobiDB-lite"/>
    </source>
</evidence>
<keyword evidence="3" id="KW-0230">DNA invertase</keyword>
<dbReference type="InterPro" id="IPR036162">
    <property type="entry name" value="Resolvase-like_N_sf"/>
</dbReference>
<protein>
    <submittedName>
        <fullName evidence="10">TonB-dependent receptor</fullName>
    </submittedName>
</protein>
<evidence type="ECO:0000256" key="5">
    <source>
        <dbReference type="ARBA" id="ARBA00023172"/>
    </source>
</evidence>
<keyword evidence="4" id="KW-0238">DNA-binding</keyword>
<gene>
    <name evidence="10" type="ORF">SAE02_61190</name>
</gene>
<dbReference type="EMBL" id="BJYZ01000034">
    <property type="protein sequence ID" value="GEO41971.1"/>
    <property type="molecule type" value="Genomic_DNA"/>
</dbReference>
<feature type="domain" description="Resolvase/invertase-type recombinase catalytic" evidence="9">
    <location>
        <begin position="2"/>
        <end position="135"/>
    </location>
</feature>
<dbReference type="InterPro" id="IPR006118">
    <property type="entry name" value="Recombinase_CS"/>
</dbReference>
<evidence type="ECO:0000256" key="1">
    <source>
        <dbReference type="ARBA" id="ARBA00009913"/>
    </source>
</evidence>
<dbReference type="SMART" id="SM00857">
    <property type="entry name" value="Resolvase"/>
    <property type="match status" value="1"/>
</dbReference>
<dbReference type="Pfam" id="PF00239">
    <property type="entry name" value="Resolvase"/>
    <property type="match status" value="1"/>
</dbReference>
<sequence>MALIGYARVSTDEQTTDPQIDALRTAGCAVIHREHGSGGDRSRPELKRAIERCVGGDVLVVVRIDRLARSLAHLLEIIETLDARGAGFRSLGDPIDTTSPQGRFTLQILGAVAEFERALIRERTRAGLKAARERGRIGGNPGLRLRLDAAVRAVHSARDARRDADVLRVADDILRHVREMRPAYPWETVARSLDRAGARRPDGGRWTGPALARAVRRLVRDGFVDGNVLERTPRRRDTDDLVTLVAMAVRTLKPPTLANIARHLEGLHCRTPRGETQWSASSVQNLLAQAVAQGLLDDRPLPAPDAPRRRGRPPKSLKSSMTQG</sequence>
<evidence type="ECO:0000313" key="10">
    <source>
        <dbReference type="EMBL" id="GEO41971.1"/>
    </source>
</evidence>
<comment type="similarity">
    <text evidence="1">Belongs to the site-specific recombinase resolvase family.</text>
</comment>
<keyword evidence="11" id="KW-1185">Reference proteome</keyword>
<feature type="active site" description="O-(5'-phospho-DNA)-serine intermediate" evidence="6 7">
    <location>
        <position position="10"/>
    </location>
</feature>
<evidence type="ECO:0000256" key="6">
    <source>
        <dbReference type="PIRSR" id="PIRSR606118-50"/>
    </source>
</evidence>
<reference evidence="10 11" key="1">
    <citation type="submission" date="2019-07" db="EMBL/GenBank/DDBJ databases">
        <title>Whole genome shotgun sequence of Skermanella aerolata NBRC 106429.</title>
        <authorList>
            <person name="Hosoyama A."/>
            <person name="Uohara A."/>
            <person name="Ohji S."/>
            <person name="Ichikawa N."/>
        </authorList>
    </citation>
    <scope>NUCLEOTIDE SEQUENCE [LARGE SCALE GENOMIC DNA]</scope>
    <source>
        <strain evidence="10 11">NBRC 106429</strain>
    </source>
</reference>
<evidence type="ECO:0000256" key="3">
    <source>
        <dbReference type="ARBA" id="ARBA00023100"/>
    </source>
</evidence>
<dbReference type="PANTHER" id="PTHR30461:SF2">
    <property type="entry name" value="SERINE RECOMBINASE PINE-RELATED"/>
    <property type="match status" value="1"/>
</dbReference>
<proteinExistence type="inferred from homology"/>
<dbReference type="PANTHER" id="PTHR30461">
    <property type="entry name" value="DNA-INVERTASE FROM LAMBDOID PROPHAGE"/>
    <property type="match status" value="1"/>
</dbReference>
<dbReference type="GO" id="GO:0015074">
    <property type="term" value="P:DNA integration"/>
    <property type="evidence" value="ECO:0007669"/>
    <property type="project" value="UniProtKB-KW"/>
</dbReference>
<dbReference type="Proteomes" id="UP000321523">
    <property type="component" value="Unassembled WGS sequence"/>
</dbReference>
<dbReference type="AlphaFoldDB" id="A0A512DZS2"/>
<accession>A0A512DZS2</accession>
<evidence type="ECO:0000313" key="11">
    <source>
        <dbReference type="Proteomes" id="UP000321523"/>
    </source>
</evidence>
<dbReference type="FunFam" id="3.40.50.1390:FF:000001">
    <property type="entry name" value="DNA recombinase"/>
    <property type="match status" value="1"/>
</dbReference>
<keyword evidence="10" id="KW-0675">Receptor</keyword>
<evidence type="ECO:0000256" key="7">
    <source>
        <dbReference type="PROSITE-ProRule" id="PRU10137"/>
    </source>
</evidence>
<evidence type="ECO:0000256" key="2">
    <source>
        <dbReference type="ARBA" id="ARBA00022908"/>
    </source>
</evidence>
<dbReference type="PROSITE" id="PS00398">
    <property type="entry name" value="RECOMBINASES_2"/>
    <property type="match status" value="1"/>
</dbReference>
<dbReference type="RefSeq" id="WP_063772339.1">
    <property type="nucleotide sequence ID" value="NZ_BJYZ01000034.1"/>
</dbReference>
<name>A0A512DZS2_9PROT</name>
<dbReference type="SUPFAM" id="SSF53041">
    <property type="entry name" value="Resolvase-like"/>
    <property type="match status" value="1"/>
</dbReference>
<dbReference type="CDD" id="cd03768">
    <property type="entry name" value="SR_ResInv"/>
    <property type="match status" value="1"/>
</dbReference>
<evidence type="ECO:0000259" key="9">
    <source>
        <dbReference type="PROSITE" id="PS51736"/>
    </source>
</evidence>
<comment type="caution">
    <text evidence="10">The sequence shown here is derived from an EMBL/GenBank/DDBJ whole genome shotgun (WGS) entry which is preliminary data.</text>
</comment>
<dbReference type="Gene3D" id="3.40.50.1390">
    <property type="entry name" value="Resolvase, N-terminal catalytic domain"/>
    <property type="match status" value="1"/>
</dbReference>
<dbReference type="PROSITE" id="PS00397">
    <property type="entry name" value="RECOMBINASES_1"/>
    <property type="match status" value="1"/>
</dbReference>